<dbReference type="Proteomes" id="UP000198815">
    <property type="component" value="Unassembled WGS sequence"/>
</dbReference>
<dbReference type="AlphaFoldDB" id="A0A1H9RF30"/>
<feature type="compositionally biased region" description="Basic and acidic residues" evidence="1">
    <location>
        <begin position="71"/>
        <end position="85"/>
    </location>
</feature>
<dbReference type="Gene3D" id="1.10.1220.10">
    <property type="entry name" value="Met repressor-like"/>
    <property type="match status" value="1"/>
</dbReference>
<name>A0A1H9RF30_9ACTN</name>
<keyword evidence="3" id="KW-1185">Reference proteome</keyword>
<proteinExistence type="predicted"/>
<dbReference type="RefSeq" id="WP_091968516.1">
    <property type="nucleotide sequence ID" value="NZ_FOGZ01000007.1"/>
</dbReference>
<organism evidence="2 3">
    <name type="scientific">Propionibacterium cyclohexanicum</name>
    <dbReference type="NCBI Taxonomy" id="64702"/>
    <lineage>
        <taxon>Bacteria</taxon>
        <taxon>Bacillati</taxon>
        <taxon>Actinomycetota</taxon>
        <taxon>Actinomycetes</taxon>
        <taxon>Propionibacteriales</taxon>
        <taxon>Propionibacteriaceae</taxon>
        <taxon>Propionibacterium</taxon>
    </lineage>
</organism>
<reference evidence="2 3" key="1">
    <citation type="submission" date="2016-10" db="EMBL/GenBank/DDBJ databases">
        <authorList>
            <person name="de Groot N.N."/>
        </authorList>
    </citation>
    <scope>NUCLEOTIDE SEQUENCE [LARGE SCALE GENOMIC DNA]</scope>
    <source>
        <strain evidence="2 3">DSM 16859</strain>
    </source>
</reference>
<evidence type="ECO:0000256" key="1">
    <source>
        <dbReference type="SAM" id="MobiDB-lite"/>
    </source>
</evidence>
<dbReference type="STRING" id="64702.SAMN05443377_10720"/>
<dbReference type="InterPro" id="IPR010985">
    <property type="entry name" value="Ribbon_hlx_hlx"/>
</dbReference>
<feature type="region of interest" description="Disordered" evidence="1">
    <location>
        <begin position="45"/>
        <end position="92"/>
    </location>
</feature>
<dbReference type="InterPro" id="IPR013321">
    <property type="entry name" value="Arc_rbn_hlx_hlx"/>
</dbReference>
<gene>
    <name evidence="2" type="ORF">SAMN05443377_10720</name>
</gene>
<evidence type="ECO:0000313" key="3">
    <source>
        <dbReference type="Proteomes" id="UP000198815"/>
    </source>
</evidence>
<protein>
    <recommendedName>
        <fullName evidence="4">Arc-like DNA binding domain-containing protein</fullName>
    </recommendedName>
</protein>
<accession>A0A1H9RF30</accession>
<evidence type="ECO:0008006" key="4">
    <source>
        <dbReference type="Google" id="ProtNLM"/>
    </source>
</evidence>
<evidence type="ECO:0000313" key="2">
    <source>
        <dbReference type="EMBL" id="SER71328.1"/>
    </source>
</evidence>
<dbReference type="GO" id="GO:0006355">
    <property type="term" value="P:regulation of DNA-templated transcription"/>
    <property type="evidence" value="ECO:0007669"/>
    <property type="project" value="InterPro"/>
</dbReference>
<dbReference type="SUPFAM" id="SSF47598">
    <property type="entry name" value="Ribbon-helix-helix"/>
    <property type="match status" value="1"/>
</dbReference>
<sequence length="92" mass="9958">MSERKAVLVRLDPRIHEALQHWASDEMRSVNAQVEYALRDALRRAGRLPSNVPPVARPGRPPSTTKTPAADTDHDGTGTHPDRASGESGPGN</sequence>
<feature type="compositionally biased region" description="Pro residues" evidence="1">
    <location>
        <begin position="51"/>
        <end position="61"/>
    </location>
</feature>
<dbReference type="OrthoDB" id="9812601at2"/>
<dbReference type="EMBL" id="FOGZ01000007">
    <property type="protein sequence ID" value="SER71328.1"/>
    <property type="molecule type" value="Genomic_DNA"/>
</dbReference>